<dbReference type="SUPFAM" id="SSF53300">
    <property type="entry name" value="vWA-like"/>
    <property type="match status" value="1"/>
</dbReference>
<dbReference type="AlphaFoldDB" id="A0A1G8ALE2"/>
<dbReference type="Pfam" id="PF13531">
    <property type="entry name" value="SBP_bac_11"/>
    <property type="match status" value="1"/>
</dbReference>
<dbReference type="PROSITE" id="PS50234">
    <property type="entry name" value="VWFA"/>
    <property type="match status" value="1"/>
</dbReference>
<dbReference type="PROSITE" id="PS51318">
    <property type="entry name" value="TAT"/>
    <property type="match status" value="1"/>
</dbReference>
<proteinExistence type="predicted"/>
<evidence type="ECO:0000313" key="2">
    <source>
        <dbReference type="Proteomes" id="UP000183263"/>
    </source>
</evidence>
<dbReference type="OrthoDB" id="5621159at2"/>
<dbReference type="RefSeq" id="WP_072736022.1">
    <property type="nucleotide sequence ID" value="NZ_CP048813.1"/>
</dbReference>
<name>A0A1G8ALE2_9NOCA</name>
<keyword evidence="2" id="KW-1185">Reference proteome</keyword>
<reference evidence="1 2" key="1">
    <citation type="submission" date="2016-10" db="EMBL/GenBank/DDBJ databases">
        <authorList>
            <person name="de Groot N.N."/>
        </authorList>
    </citation>
    <scope>NUCLEOTIDE SEQUENCE [LARGE SCALE GENOMIC DNA]</scope>
    <source>
        <strain evidence="1 2">DSM 44892</strain>
    </source>
</reference>
<dbReference type="Proteomes" id="UP000183263">
    <property type="component" value="Unassembled WGS sequence"/>
</dbReference>
<dbReference type="InterPro" id="IPR002035">
    <property type="entry name" value="VWF_A"/>
</dbReference>
<dbReference type="InterPro" id="IPR006311">
    <property type="entry name" value="TAT_signal"/>
</dbReference>
<organism evidence="1 2">
    <name type="scientific">Rhodococcus triatomae</name>
    <dbReference type="NCBI Taxonomy" id="300028"/>
    <lineage>
        <taxon>Bacteria</taxon>
        <taxon>Bacillati</taxon>
        <taxon>Actinomycetota</taxon>
        <taxon>Actinomycetes</taxon>
        <taxon>Mycobacteriales</taxon>
        <taxon>Nocardiaceae</taxon>
        <taxon>Rhodococcus</taxon>
    </lineage>
</organism>
<evidence type="ECO:0000313" key="1">
    <source>
        <dbReference type="EMBL" id="SDH21737.1"/>
    </source>
</evidence>
<dbReference type="EMBL" id="FNDN01000001">
    <property type="protein sequence ID" value="SDH21737.1"/>
    <property type="molecule type" value="Genomic_DNA"/>
</dbReference>
<accession>A0A1G8ALE2</accession>
<dbReference type="InterPro" id="IPR036465">
    <property type="entry name" value="vWFA_dom_sf"/>
</dbReference>
<gene>
    <name evidence="1" type="ORF">SAMN05444695_101466</name>
</gene>
<dbReference type="Gene3D" id="3.40.50.410">
    <property type="entry name" value="von Willebrand factor, type A domain"/>
    <property type="match status" value="1"/>
</dbReference>
<protein>
    <submittedName>
        <fullName evidence="1">Mg-chelatase subunit ChlD</fullName>
    </submittedName>
</protein>
<sequence length="528" mass="53442">MGGRHQAKHLAERKSRRGLVYAGAAVAALLVVGAGAYVVASATGGCGEVSEYTVAADPSIAAAVGKVVSDTDPGDLGCASFSVSERDSAQPPTPGEDAPNFWIPDSSLSVARASAAGTVYPVATESLAATPIVLVSQAGEQVEFASWLDVVRVQGLQLGDPQSDTVSAGPVVAALAEAESDAADPNAVIGALVSMAQSQAADAAVPSATARLDGVSARGGIAVVSEQQAVGVSTVSASVPATGSVFLDYPLIVTSDGDGVDEAGSALTEALAGEAGVAALHESGLRGADRAALPDGRGVGDVPSLRVGEPAVVVDTLTKYSVLAKPSRALVVQDVSGSMNYTAGSRTRVALAAEAGETGSRLFPDAAQLGLWVFSTGHSGTRDHTEIVPIRPLDEDVDGSSQRELLVQGLRSLPDRVGGGTALYDTTLAAFREVKDGYDPAYVNSVIILTDGSNEDPNSIGLEELLATLQAEQDPARPVLVVTIGITDDADAAVLERISSVTGGTSHVARTPSEIPTVFVDALESRTG</sequence>
<dbReference type="Pfam" id="PF00092">
    <property type="entry name" value="VWA"/>
    <property type="match status" value="1"/>
</dbReference>
<dbReference type="SMART" id="SM00327">
    <property type="entry name" value="VWA"/>
    <property type="match status" value="1"/>
</dbReference>